<dbReference type="OrthoDB" id="2600109at2"/>
<reference evidence="2 3" key="1">
    <citation type="submission" date="2016-11" db="EMBL/GenBank/DDBJ databases">
        <title>Paenibacillus species isolates.</title>
        <authorList>
            <person name="Beno S.M."/>
        </authorList>
    </citation>
    <scope>NUCLEOTIDE SEQUENCE [LARGE SCALE GENOMIC DNA]</scope>
    <source>
        <strain evidence="2 3">FSL F4-0100</strain>
    </source>
</reference>
<protein>
    <recommendedName>
        <fullName evidence="4">Fibronectin type III domain-containing protein</fullName>
    </recommendedName>
</protein>
<evidence type="ECO:0000313" key="2">
    <source>
        <dbReference type="EMBL" id="OME89074.1"/>
    </source>
</evidence>
<name>A0A1R1AU96_PAELA</name>
<organism evidence="2 3">
    <name type="scientific">Paenibacillus lautus</name>
    <name type="common">Bacillus lautus</name>
    <dbReference type="NCBI Taxonomy" id="1401"/>
    <lineage>
        <taxon>Bacteria</taxon>
        <taxon>Bacillati</taxon>
        <taxon>Bacillota</taxon>
        <taxon>Bacilli</taxon>
        <taxon>Bacillales</taxon>
        <taxon>Paenibacillaceae</taxon>
        <taxon>Paenibacillus</taxon>
    </lineage>
</organism>
<comment type="caution">
    <text evidence="2">The sequence shown here is derived from an EMBL/GenBank/DDBJ whole genome shotgun (WGS) entry which is preliminary data.</text>
</comment>
<evidence type="ECO:0000256" key="1">
    <source>
        <dbReference type="SAM" id="SignalP"/>
    </source>
</evidence>
<gene>
    <name evidence="2" type="ORF">BK123_27235</name>
</gene>
<dbReference type="AlphaFoldDB" id="A0A1R1AU96"/>
<proteinExistence type="predicted"/>
<accession>A0A1R1AU96</accession>
<keyword evidence="1" id="KW-0732">Signal</keyword>
<evidence type="ECO:0008006" key="4">
    <source>
        <dbReference type="Google" id="ProtNLM"/>
    </source>
</evidence>
<feature type="chain" id="PRO_5012096448" description="Fibronectin type III domain-containing protein" evidence="1">
    <location>
        <begin position="26"/>
        <end position="165"/>
    </location>
</feature>
<evidence type="ECO:0000313" key="3">
    <source>
        <dbReference type="Proteomes" id="UP000187074"/>
    </source>
</evidence>
<sequence>MKKKLRLGLSLTLLVGLLAPSSVFAQSSYEDLLNAPENGSAVFVESEPSEITPFAAYGKIYYTADYEVTTNYRIPRDIVVPSSTLNSIRISSSATPNTNPSTKDYQVVLDEFSTWSGGYIGVQTVTIPVNVSRYEYFENLKTNTEYRLKIVGNVKGTITAYEQTR</sequence>
<dbReference type="RefSeq" id="WP_076325491.1">
    <property type="nucleotide sequence ID" value="NZ_JBCNGN010000011.1"/>
</dbReference>
<dbReference type="EMBL" id="MRTF01000011">
    <property type="protein sequence ID" value="OME89074.1"/>
    <property type="molecule type" value="Genomic_DNA"/>
</dbReference>
<feature type="signal peptide" evidence="1">
    <location>
        <begin position="1"/>
        <end position="25"/>
    </location>
</feature>
<dbReference type="Proteomes" id="UP000187074">
    <property type="component" value="Unassembled WGS sequence"/>
</dbReference>